<dbReference type="EMBL" id="GBXM01042802">
    <property type="protein sequence ID" value="JAH65775.1"/>
    <property type="molecule type" value="Transcribed_RNA"/>
</dbReference>
<accession>A0A0E9UKJ6</accession>
<dbReference type="AlphaFoldDB" id="A0A0E9UKJ6"/>
<evidence type="ECO:0000313" key="1">
    <source>
        <dbReference type="EMBL" id="JAH65775.1"/>
    </source>
</evidence>
<organism evidence="1">
    <name type="scientific">Anguilla anguilla</name>
    <name type="common">European freshwater eel</name>
    <name type="synonym">Muraena anguilla</name>
    <dbReference type="NCBI Taxonomy" id="7936"/>
    <lineage>
        <taxon>Eukaryota</taxon>
        <taxon>Metazoa</taxon>
        <taxon>Chordata</taxon>
        <taxon>Craniata</taxon>
        <taxon>Vertebrata</taxon>
        <taxon>Euteleostomi</taxon>
        <taxon>Actinopterygii</taxon>
        <taxon>Neopterygii</taxon>
        <taxon>Teleostei</taxon>
        <taxon>Anguilliformes</taxon>
        <taxon>Anguillidae</taxon>
        <taxon>Anguilla</taxon>
    </lineage>
</organism>
<name>A0A0E9UKJ6_ANGAN</name>
<sequence length="36" mass="4083">MYLKQNTYSIGCEEGSLRRGKTGLLPVDTSYITHFC</sequence>
<reference evidence="1" key="1">
    <citation type="submission" date="2014-11" db="EMBL/GenBank/DDBJ databases">
        <authorList>
            <person name="Amaro Gonzalez C."/>
        </authorList>
    </citation>
    <scope>NUCLEOTIDE SEQUENCE</scope>
</reference>
<reference evidence="1" key="2">
    <citation type="journal article" date="2015" name="Fish Shellfish Immunol.">
        <title>Early steps in the European eel (Anguilla anguilla)-Vibrio vulnificus interaction in the gills: Role of the RtxA13 toxin.</title>
        <authorList>
            <person name="Callol A."/>
            <person name="Pajuelo D."/>
            <person name="Ebbesson L."/>
            <person name="Teles M."/>
            <person name="MacKenzie S."/>
            <person name="Amaro C."/>
        </authorList>
    </citation>
    <scope>NUCLEOTIDE SEQUENCE</scope>
</reference>
<proteinExistence type="predicted"/>
<protein>
    <submittedName>
        <fullName evidence="1">Uncharacterized protein</fullName>
    </submittedName>
</protein>